<evidence type="ECO:0000256" key="3">
    <source>
        <dbReference type="SAM" id="SignalP"/>
    </source>
</evidence>
<keyword evidence="2 3" id="KW-0732">Signal</keyword>
<proteinExistence type="inferred from homology"/>
<dbReference type="InterPro" id="IPR028081">
    <property type="entry name" value="Leu-bd"/>
</dbReference>
<dbReference type="PANTHER" id="PTHR47235">
    <property type="entry name" value="BLR6548 PROTEIN"/>
    <property type="match status" value="1"/>
</dbReference>
<comment type="caution">
    <text evidence="5">The sequence shown here is derived from an EMBL/GenBank/DDBJ whole genome shotgun (WGS) entry which is preliminary data.</text>
</comment>
<evidence type="ECO:0000256" key="1">
    <source>
        <dbReference type="ARBA" id="ARBA00010062"/>
    </source>
</evidence>
<evidence type="ECO:0000313" key="5">
    <source>
        <dbReference type="EMBL" id="MFC3676196.1"/>
    </source>
</evidence>
<dbReference type="Proteomes" id="UP001595711">
    <property type="component" value="Unassembled WGS sequence"/>
</dbReference>
<dbReference type="Pfam" id="PF13458">
    <property type="entry name" value="Peripla_BP_6"/>
    <property type="match status" value="1"/>
</dbReference>
<protein>
    <submittedName>
        <fullName evidence="5">ABC transporter substrate-binding protein</fullName>
    </submittedName>
</protein>
<feature type="domain" description="Leucine-binding protein" evidence="4">
    <location>
        <begin position="25"/>
        <end position="371"/>
    </location>
</feature>
<dbReference type="Gene3D" id="3.40.50.2300">
    <property type="match status" value="2"/>
</dbReference>
<evidence type="ECO:0000259" key="4">
    <source>
        <dbReference type="Pfam" id="PF13458"/>
    </source>
</evidence>
<feature type="signal peptide" evidence="3">
    <location>
        <begin position="1"/>
        <end position="19"/>
    </location>
</feature>
<reference evidence="6" key="1">
    <citation type="journal article" date="2019" name="Int. J. Syst. Evol. Microbiol.">
        <title>The Global Catalogue of Microorganisms (GCM) 10K type strain sequencing project: providing services to taxonomists for standard genome sequencing and annotation.</title>
        <authorList>
            <consortium name="The Broad Institute Genomics Platform"/>
            <consortium name="The Broad Institute Genome Sequencing Center for Infectious Disease"/>
            <person name="Wu L."/>
            <person name="Ma J."/>
        </authorList>
    </citation>
    <scope>NUCLEOTIDE SEQUENCE [LARGE SCALE GENOMIC DNA]</scope>
    <source>
        <strain evidence="6">KCTC 42182</strain>
    </source>
</reference>
<name>A0ABV7VFE7_9PROT</name>
<dbReference type="EMBL" id="JBHRYJ010000002">
    <property type="protein sequence ID" value="MFC3676196.1"/>
    <property type="molecule type" value="Genomic_DNA"/>
</dbReference>
<dbReference type="RefSeq" id="WP_379726347.1">
    <property type="nucleotide sequence ID" value="NZ_JBHRYJ010000002.1"/>
</dbReference>
<sequence>MRSSIAAAAVLLFSPLALAAPPGDIVIGTITDLSGPAAVYGQAVVDAMRLRLDAVNAAGGIRGRKLRLVVEDHQFQVPRAVQAANKLINRDHVVAMVGNLGTAQVDAILPLLRKAGIPNLFPMAASRDLVQGKDSISWISGSLYYDQIRTGVKWMLAEKHKQAVCVLAQATDYGREVQQAVHDQLALTGQSVKAVVTHRPTDTDFTAPVTKLRDAGCDLVVMATLLRDTILPMATARTMGWTDVDFLGPSTTYDYLLAAAPGGATQGLYSVSSVVLPYRDKADATVAGWMDAYKARFGMAPNAASIYGATLIDLAVLALDRSGGDASLPKIAAAVRSIHGFRDLFGGTTQDFSGGARQGTRQAYIYRLEGGRYRQLGDATGY</sequence>
<dbReference type="PANTHER" id="PTHR47235:SF1">
    <property type="entry name" value="BLR6548 PROTEIN"/>
    <property type="match status" value="1"/>
</dbReference>
<evidence type="ECO:0000313" key="6">
    <source>
        <dbReference type="Proteomes" id="UP001595711"/>
    </source>
</evidence>
<organism evidence="5 6">
    <name type="scientific">Ferrovibrio xuzhouensis</name>
    <dbReference type="NCBI Taxonomy" id="1576914"/>
    <lineage>
        <taxon>Bacteria</taxon>
        <taxon>Pseudomonadati</taxon>
        <taxon>Pseudomonadota</taxon>
        <taxon>Alphaproteobacteria</taxon>
        <taxon>Rhodospirillales</taxon>
        <taxon>Rhodospirillaceae</taxon>
        <taxon>Ferrovibrio</taxon>
    </lineage>
</organism>
<dbReference type="InterPro" id="IPR028082">
    <property type="entry name" value="Peripla_BP_I"/>
</dbReference>
<comment type="similarity">
    <text evidence="1">Belongs to the leucine-binding protein family.</text>
</comment>
<gene>
    <name evidence="5" type="ORF">ACFOOQ_11620</name>
</gene>
<dbReference type="SUPFAM" id="SSF53822">
    <property type="entry name" value="Periplasmic binding protein-like I"/>
    <property type="match status" value="1"/>
</dbReference>
<evidence type="ECO:0000256" key="2">
    <source>
        <dbReference type="ARBA" id="ARBA00022729"/>
    </source>
</evidence>
<accession>A0ABV7VFE7</accession>
<keyword evidence="6" id="KW-1185">Reference proteome</keyword>
<feature type="chain" id="PRO_5045180278" evidence="3">
    <location>
        <begin position="20"/>
        <end position="382"/>
    </location>
</feature>
<dbReference type="CDD" id="cd06343">
    <property type="entry name" value="PBP1_ABC_ligand_binding-like"/>
    <property type="match status" value="1"/>
</dbReference>